<dbReference type="SMART" id="SM00271">
    <property type="entry name" value="DnaJ"/>
    <property type="match status" value="1"/>
</dbReference>
<gene>
    <name evidence="3" type="primary">dnaJ_2</name>
    <name evidence="3" type="ORF">g.35091</name>
</gene>
<dbReference type="InterPro" id="IPR018253">
    <property type="entry name" value="DnaJ_domain_CS"/>
</dbReference>
<evidence type="ECO:0000259" key="2">
    <source>
        <dbReference type="PROSITE" id="PS50076"/>
    </source>
</evidence>
<protein>
    <submittedName>
        <fullName evidence="3">Chaperone protein DnaJ</fullName>
    </submittedName>
</protein>
<feature type="domain" description="J" evidence="2">
    <location>
        <begin position="92"/>
        <end position="156"/>
    </location>
</feature>
<dbReference type="AlphaFoldDB" id="A0A1D1ZET4"/>
<dbReference type="EMBL" id="GDJX01002557">
    <property type="protein sequence ID" value="JAT65379.1"/>
    <property type="molecule type" value="Transcribed_RNA"/>
</dbReference>
<proteinExistence type="predicted"/>
<dbReference type="PANTHER" id="PTHR43096">
    <property type="entry name" value="DNAJ HOMOLOG 1, MITOCHONDRIAL-RELATED"/>
    <property type="match status" value="1"/>
</dbReference>
<keyword evidence="1" id="KW-0812">Transmembrane</keyword>
<feature type="transmembrane region" description="Helical" evidence="1">
    <location>
        <begin position="298"/>
        <end position="325"/>
    </location>
</feature>
<dbReference type="SUPFAM" id="SSF46565">
    <property type="entry name" value="Chaperone J-domain"/>
    <property type="match status" value="1"/>
</dbReference>
<dbReference type="PROSITE" id="PS50076">
    <property type="entry name" value="DNAJ_2"/>
    <property type="match status" value="1"/>
</dbReference>
<dbReference type="Gene3D" id="1.10.287.110">
    <property type="entry name" value="DnaJ domain"/>
    <property type="match status" value="1"/>
</dbReference>
<dbReference type="PANTHER" id="PTHR43096:SF58">
    <property type="entry name" value="CHAPERONE DNAJ-DOMAIN SUPERFAMILY PROTEIN"/>
    <property type="match status" value="1"/>
</dbReference>
<dbReference type="InterPro" id="IPR001623">
    <property type="entry name" value="DnaJ_domain"/>
</dbReference>
<feature type="transmembrane region" description="Helical" evidence="1">
    <location>
        <begin position="263"/>
        <end position="286"/>
    </location>
</feature>
<evidence type="ECO:0000256" key="1">
    <source>
        <dbReference type="SAM" id="Phobius"/>
    </source>
</evidence>
<dbReference type="Pfam" id="PF00226">
    <property type="entry name" value="DnaJ"/>
    <property type="match status" value="1"/>
</dbReference>
<accession>A0A1D1ZET4</accession>
<reference evidence="3" key="1">
    <citation type="submission" date="2015-07" db="EMBL/GenBank/DDBJ databases">
        <title>Transcriptome Assembly of Anthurium amnicola.</title>
        <authorList>
            <person name="Suzuki J."/>
        </authorList>
    </citation>
    <scope>NUCLEOTIDE SEQUENCE</scope>
</reference>
<dbReference type="GO" id="GO:0051082">
    <property type="term" value="F:unfolded protein binding"/>
    <property type="evidence" value="ECO:0007669"/>
    <property type="project" value="TreeGrafter"/>
</dbReference>
<dbReference type="InterPro" id="IPR036869">
    <property type="entry name" value="J_dom_sf"/>
</dbReference>
<sequence length="335" mass="37568">DQYPKSNRSGAPCAVSGAAMCGAPHLQQASLLARAASFSSSSSSRSAPSSYADGRGGLFLFPRRLVDSPILWTYCARRKADRVAAVARGGQDHYAVLGISRRASAADVKRAYRLLARKYHPDVCRDLRSADLFKSIRLAYEVLSDEQKRAQYDREFNFGEASYQSRQVNWAYDPEMSHQRRMHRWAELRQQMWNRHKERTTYGRMNTQKESPDYERGPFSEVLWSAFFSLFLMRTVGARISLTLSSLSALFDNNLDAGYKMGYITAWFLGGRGGILLTMCISFASWLCGKNSSGLVTLVVLAMWVAGNLSILVPIPQGAVLVLLYMSIKLQVDQK</sequence>
<dbReference type="GO" id="GO:0005783">
    <property type="term" value="C:endoplasmic reticulum"/>
    <property type="evidence" value="ECO:0007669"/>
    <property type="project" value="UniProtKB-ARBA"/>
</dbReference>
<dbReference type="PRINTS" id="PR00625">
    <property type="entry name" value="JDOMAIN"/>
</dbReference>
<evidence type="ECO:0000313" key="3">
    <source>
        <dbReference type="EMBL" id="JAT65379.1"/>
    </source>
</evidence>
<feature type="non-terminal residue" evidence="3">
    <location>
        <position position="1"/>
    </location>
</feature>
<organism evidence="3">
    <name type="scientific">Anthurium amnicola</name>
    <dbReference type="NCBI Taxonomy" id="1678845"/>
    <lineage>
        <taxon>Eukaryota</taxon>
        <taxon>Viridiplantae</taxon>
        <taxon>Streptophyta</taxon>
        <taxon>Embryophyta</taxon>
        <taxon>Tracheophyta</taxon>
        <taxon>Spermatophyta</taxon>
        <taxon>Magnoliopsida</taxon>
        <taxon>Liliopsida</taxon>
        <taxon>Araceae</taxon>
        <taxon>Pothoideae</taxon>
        <taxon>Potheae</taxon>
        <taxon>Anthurium</taxon>
    </lineage>
</organism>
<dbReference type="CDD" id="cd06257">
    <property type="entry name" value="DnaJ"/>
    <property type="match status" value="1"/>
</dbReference>
<keyword evidence="1" id="KW-1133">Transmembrane helix</keyword>
<name>A0A1D1ZET4_9ARAE</name>
<keyword evidence="1" id="KW-0472">Membrane</keyword>
<dbReference type="GO" id="GO:0042026">
    <property type="term" value="P:protein refolding"/>
    <property type="evidence" value="ECO:0007669"/>
    <property type="project" value="TreeGrafter"/>
</dbReference>
<dbReference type="PROSITE" id="PS00636">
    <property type="entry name" value="DNAJ_1"/>
    <property type="match status" value="1"/>
</dbReference>